<dbReference type="EMBL" id="QSRJ01000001">
    <property type="protein sequence ID" value="RGL12266.1"/>
    <property type="molecule type" value="Genomic_DNA"/>
</dbReference>
<proteinExistence type="predicted"/>
<dbReference type="Proteomes" id="UP000260943">
    <property type="component" value="Unassembled WGS sequence"/>
</dbReference>
<dbReference type="Gene3D" id="3.40.50.1820">
    <property type="entry name" value="alpha/beta hydrolase"/>
    <property type="match status" value="1"/>
</dbReference>
<dbReference type="InterPro" id="IPR029058">
    <property type="entry name" value="AB_hydrolase_fold"/>
</dbReference>
<organism evidence="1 2">
    <name type="scientific">Collinsella tanakaei</name>
    <dbReference type="NCBI Taxonomy" id="626935"/>
    <lineage>
        <taxon>Bacteria</taxon>
        <taxon>Bacillati</taxon>
        <taxon>Actinomycetota</taxon>
        <taxon>Coriobacteriia</taxon>
        <taxon>Coriobacteriales</taxon>
        <taxon>Coriobacteriaceae</taxon>
        <taxon>Collinsella</taxon>
    </lineage>
</organism>
<evidence type="ECO:0000313" key="2">
    <source>
        <dbReference type="Proteomes" id="UP000260943"/>
    </source>
</evidence>
<comment type="caution">
    <text evidence="1">The sequence shown here is derived from an EMBL/GenBank/DDBJ whole genome shotgun (WGS) entry which is preliminary data.</text>
</comment>
<dbReference type="InterPro" id="IPR024499">
    <property type="entry name" value="Mbeg1-like"/>
</dbReference>
<accession>A0A3E4QYH4</accession>
<gene>
    <name evidence="1" type="ORF">DXC81_00985</name>
</gene>
<dbReference type="SUPFAM" id="SSF53474">
    <property type="entry name" value="alpha/beta-Hydrolases"/>
    <property type="match status" value="1"/>
</dbReference>
<dbReference type="Pfam" id="PF11187">
    <property type="entry name" value="Mbeg1-like"/>
    <property type="match status" value="1"/>
</dbReference>
<protein>
    <submittedName>
        <fullName evidence="1">DUF2974 domain-containing protein</fullName>
    </submittedName>
</protein>
<dbReference type="AlphaFoldDB" id="A0A3E4QYH4"/>
<dbReference type="RefSeq" id="WP_117678773.1">
    <property type="nucleotide sequence ID" value="NZ_QSRJ01000001.1"/>
</dbReference>
<sequence length="422" mass="45259">MDLFQYLEGELRTFDQLGLTPVDSAAISQMSMIDAPAVVPALRRADVARLRRVGGIDAAGACMPGEETTFMGRLSGAADAVADRLYSRTVRGAHASDLLAAELYDSMFTGLDHDNTKRQIASFAASPRFRELEMRDYVALLDQERRVQFSATCYVMPGAWAYVAFRGTDTSFTGWRENFDMAVTPPVPAQRMAAAYLELVARHLPQRLYVGGHSKGGNLATYAAVRCSDAVRARIACVFDHDGPGFKAGFLSDEPALAALRALEGRIHRTVPVDSVVGMIMNEVAPARAVRSSAYGMDQHSVFSWEIDGGDFVYEEGVSAGAKGTHEVLGAWLASFSDEELPGVVDALFSAMAVSGAQNAGQIFGGGPQAAQCIHEAIRKSDERTREVLGPALAKLAQIAAERIARGAVAGIAQGFASLFNR</sequence>
<name>A0A3E4QYH4_9ACTN</name>
<reference evidence="1 2" key="1">
    <citation type="submission" date="2018-08" db="EMBL/GenBank/DDBJ databases">
        <title>A genome reference for cultivated species of the human gut microbiota.</title>
        <authorList>
            <person name="Zou Y."/>
            <person name="Xue W."/>
            <person name="Luo G."/>
        </authorList>
    </citation>
    <scope>NUCLEOTIDE SEQUENCE [LARGE SCALE GENOMIC DNA]</scope>
    <source>
        <strain evidence="1 2">TF08-14</strain>
    </source>
</reference>
<evidence type="ECO:0000313" key="1">
    <source>
        <dbReference type="EMBL" id="RGL12266.1"/>
    </source>
</evidence>